<dbReference type="PANTHER" id="PTHR43781:SF1">
    <property type="entry name" value="SACCHAROPINE DEHYDROGENASE"/>
    <property type="match status" value="1"/>
</dbReference>
<dbReference type="RefSeq" id="WP_114899931.1">
    <property type="nucleotide sequence ID" value="NZ_CP031222.1"/>
</dbReference>
<dbReference type="PANTHER" id="PTHR43781">
    <property type="entry name" value="SACCHAROPINE DEHYDROGENASE"/>
    <property type="match status" value="1"/>
</dbReference>
<dbReference type="Gene3D" id="3.40.50.720">
    <property type="entry name" value="NAD(P)-binding Rossmann-like Domain"/>
    <property type="match status" value="1"/>
</dbReference>
<keyword evidence="3" id="KW-1185">Reference proteome</keyword>
<organism evidence="2 3">
    <name type="scientific">Aquirhabdus parva</name>
    <dbReference type="NCBI Taxonomy" id="2283318"/>
    <lineage>
        <taxon>Bacteria</taxon>
        <taxon>Pseudomonadati</taxon>
        <taxon>Pseudomonadota</taxon>
        <taxon>Gammaproteobacteria</taxon>
        <taxon>Moraxellales</taxon>
        <taxon>Moraxellaceae</taxon>
        <taxon>Aquirhabdus</taxon>
    </lineage>
</organism>
<dbReference type="InterPro" id="IPR005097">
    <property type="entry name" value="Sacchrp_dh_NADP-bd"/>
</dbReference>
<dbReference type="AlphaFoldDB" id="A0A345P964"/>
<name>A0A345P964_9GAMM</name>
<evidence type="ECO:0000313" key="3">
    <source>
        <dbReference type="Proteomes" id="UP000253940"/>
    </source>
</evidence>
<dbReference type="OrthoDB" id="4420885at2"/>
<dbReference type="Pfam" id="PF03435">
    <property type="entry name" value="Sacchrp_dh_NADP"/>
    <property type="match status" value="1"/>
</dbReference>
<proteinExistence type="predicted"/>
<sequence>MAKNVWLIYGANGYSGELIAREAVKQGLTPVLAGRSLAKLEPLAAELNLSARAFDLADPKAVAAALKDVSVVLNCAGPFAATAALLIEGCIKAKTHYLDITGEIAVFEHAQGLHARAKRAGAVICPGVGFDVIPTDCVAAALKAAQPDATHLALAFKTASPMSPGTAKTAVEGLQLGGMVRENGVLKKVPQGFDIRDIDFGRGPKSAMTIPWGDVSTAFWSTKIPNISVYIPVPKAFALSARLTGSRLDWLWKKPAVIDFLKAQIEKRVPGPDTEKRAGLPTYVWGESSNARGEKKTARLKMGNVYDVTVYGALAIVSHLLQESASDTTTVALKEAGRAGGYFTPSQLMGYDFVSSLPDAGPIEIQ</sequence>
<dbReference type="EMBL" id="CP031222">
    <property type="protein sequence ID" value="AXI03823.1"/>
    <property type="molecule type" value="Genomic_DNA"/>
</dbReference>
<dbReference type="InterPro" id="IPR036291">
    <property type="entry name" value="NAD(P)-bd_dom_sf"/>
</dbReference>
<evidence type="ECO:0000313" key="2">
    <source>
        <dbReference type="EMBL" id="AXI03823.1"/>
    </source>
</evidence>
<evidence type="ECO:0000259" key="1">
    <source>
        <dbReference type="Pfam" id="PF03435"/>
    </source>
</evidence>
<feature type="domain" description="Saccharopine dehydrogenase NADP binding" evidence="1">
    <location>
        <begin position="7"/>
        <end position="124"/>
    </location>
</feature>
<dbReference type="Proteomes" id="UP000253940">
    <property type="component" value="Chromosome"/>
</dbReference>
<accession>A0A345P964</accession>
<reference evidence="2 3" key="1">
    <citation type="submission" date="2018-07" db="EMBL/GenBank/DDBJ databases">
        <title>Genome sequencing of Moraxellaceae gen. HYN0046.</title>
        <authorList>
            <person name="Kim M."/>
            <person name="Yi H."/>
        </authorList>
    </citation>
    <scope>NUCLEOTIDE SEQUENCE [LARGE SCALE GENOMIC DNA]</scope>
    <source>
        <strain evidence="2 3">HYN0046</strain>
    </source>
</reference>
<protein>
    <recommendedName>
        <fullName evidence="1">Saccharopine dehydrogenase NADP binding domain-containing protein</fullName>
    </recommendedName>
</protein>
<gene>
    <name evidence="2" type="ORF">HYN46_13860</name>
</gene>
<dbReference type="KEGG" id="mbah:HYN46_13860"/>
<dbReference type="SUPFAM" id="SSF51735">
    <property type="entry name" value="NAD(P)-binding Rossmann-fold domains"/>
    <property type="match status" value="1"/>
</dbReference>